<dbReference type="InterPro" id="IPR025662">
    <property type="entry name" value="Sigma_54_int_dom_ATP-bd_1"/>
</dbReference>
<dbReference type="GO" id="GO:0003677">
    <property type="term" value="F:DNA binding"/>
    <property type="evidence" value="ECO:0007669"/>
    <property type="project" value="UniProtKB-KW"/>
</dbReference>
<dbReference type="Proteomes" id="UP000006695">
    <property type="component" value="Chromosome"/>
</dbReference>
<dbReference type="GO" id="GO:0000160">
    <property type="term" value="P:phosphorelay signal transduction system"/>
    <property type="evidence" value="ECO:0007669"/>
    <property type="project" value="InterPro"/>
</dbReference>
<name>A5G5E5_GEOUR</name>
<dbReference type="HOGENOM" id="CLU_000445_0_6_7"/>
<keyword evidence="4" id="KW-0238">DNA-binding</keyword>
<dbReference type="InterPro" id="IPR025943">
    <property type="entry name" value="Sigma_54_int_dom_ATP-bd_2"/>
</dbReference>
<dbReference type="InterPro" id="IPR009057">
    <property type="entry name" value="Homeodomain-like_sf"/>
</dbReference>
<keyword evidence="5" id="KW-0804">Transcription</keyword>
<organism evidence="10 11">
    <name type="scientific">Geotalea uraniireducens (strain Rf4)</name>
    <name type="common">Geobacter uraniireducens</name>
    <dbReference type="NCBI Taxonomy" id="351605"/>
    <lineage>
        <taxon>Bacteria</taxon>
        <taxon>Pseudomonadati</taxon>
        <taxon>Thermodesulfobacteriota</taxon>
        <taxon>Desulfuromonadia</taxon>
        <taxon>Geobacterales</taxon>
        <taxon>Geobacteraceae</taxon>
        <taxon>Geotalea</taxon>
    </lineage>
</organism>
<feature type="modified residue" description="4-aspartylphosphate" evidence="6">
    <location>
        <position position="55"/>
    </location>
</feature>
<dbReference type="FunFam" id="3.40.50.300:FF:000006">
    <property type="entry name" value="DNA-binding transcriptional regulator NtrC"/>
    <property type="match status" value="1"/>
</dbReference>
<reference evidence="10 11" key="1">
    <citation type="submission" date="2007-05" db="EMBL/GenBank/DDBJ databases">
        <title>Complete sequence of Geobacter uraniireducens Rf4.</title>
        <authorList>
            <consortium name="US DOE Joint Genome Institute"/>
            <person name="Copeland A."/>
            <person name="Lucas S."/>
            <person name="Lapidus A."/>
            <person name="Barry K."/>
            <person name="Detter J.C."/>
            <person name="Glavina del Rio T."/>
            <person name="Hammon N."/>
            <person name="Israni S."/>
            <person name="Dalin E."/>
            <person name="Tice H."/>
            <person name="Pitluck S."/>
            <person name="Chertkov O."/>
            <person name="Brettin T."/>
            <person name="Bruce D."/>
            <person name="Han C."/>
            <person name="Schmutz J."/>
            <person name="Larimer F."/>
            <person name="Land M."/>
            <person name="Hauser L."/>
            <person name="Kyrpides N."/>
            <person name="Mikhailova N."/>
            <person name="Shelobolina E."/>
            <person name="Aklujkar M."/>
            <person name="Lovley D."/>
            <person name="Richardson P."/>
        </authorList>
    </citation>
    <scope>NUCLEOTIDE SEQUENCE [LARGE SCALE GENOMIC DNA]</scope>
    <source>
        <strain evidence="10 11">Rf4</strain>
    </source>
</reference>
<dbReference type="CDD" id="cd00009">
    <property type="entry name" value="AAA"/>
    <property type="match status" value="1"/>
</dbReference>
<dbReference type="GO" id="GO:0006355">
    <property type="term" value="P:regulation of DNA-templated transcription"/>
    <property type="evidence" value="ECO:0007669"/>
    <property type="project" value="InterPro"/>
</dbReference>
<dbReference type="Pfam" id="PF00072">
    <property type="entry name" value="Response_reg"/>
    <property type="match status" value="1"/>
</dbReference>
<dbReference type="InterPro" id="IPR011006">
    <property type="entry name" value="CheY-like_superfamily"/>
</dbReference>
<dbReference type="EMBL" id="CP000698">
    <property type="protein sequence ID" value="ABQ27013.1"/>
    <property type="molecule type" value="Genomic_DNA"/>
</dbReference>
<feature type="region of interest" description="Disordered" evidence="7">
    <location>
        <begin position="464"/>
        <end position="486"/>
    </location>
</feature>
<keyword evidence="2" id="KW-0067">ATP-binding</keyword>
<evidence type="ECO:0000256" key="1">
    <source>
        <dbReference type="ARBA" id="ARBA00022741"/>
    </source>
</evidence>
<evidence type="ECO:0000259" key="8">
    <source>
        <dbReference type="PROSITE" id="PS50045"/>
    </source>
</evidence>
<dbReference type="InterPro" id="IPR002078">
    <property type="entry name" value="Sigma_54_int"/>
</dbReference>
<keyword evidence="11" id="KW-1185">Reference proteome</keyword>
<dbReference type="SUPFAM" id="SSF52540">
    <property type="entry name" value="P-loop containing nucleoside triphosphate hydrolases"/>
    <property type="match status" value="1"/>
</dbReference>
<keyword evidence="6" id="KW-0597">Phosphoprotein</keyword>
<dbReference type="GO" id="GO:0005524">
    <property type="term" value="F:ATP binding"/>
    <property type="evidence" value="ECO:0007669"/>
    <property type="project" value="UniProtKB-KW"/>
</dbReference>
<dbReference type="PANTHER" id="PTHR32071:SF113">
    <property type="entry name" value="ALGINATE BIOSYNTHESIS TRANSCRIPTIONAL REGULATORY PROTEIN ALGB"/>
    <property type="match status" value="1"/>
</dbReference>
<dbReference type="SMART" id="SM00382">
    <property type="entry name" value="AAA"/>
    <property type="match status" value="1"/>
</dbReference>
<dbReference type="PANTHER" id="PTHR32071">
    <property type="entry name" value="TRANSCRIPTIONAL REGULATORY PROTEIN"/>
    <property type="match status" value="1"/>
</dbReference>
<keyword evidence="3" id="KW-0805">Transcription regulation</keyword>
<dbReference type="PROSITE" id="PS50045">
    <property type="entry name" value="SIGMA54_INTERACT_4"/>
    <property type="match status" value="1"/>
</dbReference>
<dbReference type="InterPro" id="IPR058031">
    <property type="entry name" value="AAA_lid_NorR"/>
</dbReference>
<dbReference type="PROSITE" id="PS00676">
    <property type="entry name" value="SIGMA54_INTERACT_2"/>
    <property type="match status" value="1"/>
</dbReference>
<dbReference type="Pfam" id="PF25601">
    <property type="entry name" value="AAA_lid_14"/>
    <property type="match status" value="1"/>
</dbReference>
<dbReference type="InterPro" id="IPR025944">
    <property type="entry name" value="Sigma_54_int_dom_CS"/>
</dbReference>
<evidence type="ECO:0000313" key="11">
    <source>
        <dbReference type="Proteomes" id="UP000006695"/>
    </source>
</evidence>
<dbReference type="STRING" id="351605.Gura_2840"/>
<evidence type="ECO:0000256" key="3">
    <source>
        <dbReference type="ARBA" id="ARBA00023015"/>
    </source>
</evidence>
<dbReference type="Gene3D" id="3.40.50.300">
    <property type="entry name" value="P-loop containing nucleotide triphosphate hydrolases"/>
    <property type="match status" value="1"/>
</dbReference>
<dbReference type="PROSITE" id="PS00675">
    <property type="entry name" value="SIGMA54_INTERACT_1"/>
    <property type="match status" value="1"/>
</dbReference>
<evidence type="ECO:0000256" key="6">
    <source>
        <dbReference type="PROSITE-ProRule" id="PRU00169"/>
    </source>
</evidence>
<evidence type="ECO:0000256" key="5">
    <source>
        <dbReference type="ARBA" id="ARBA00023163"/>
    </source>
</evidence>
<protein>
    <submittedName>
        <fullName evidence="10">Two component, sigma-54 specific, transcriptional regulator, Fis family</fullName>
    </submittedName>
</protein>
<keyword evidence="1" id="KW-0547">Nucleotide-binding</keyword>
<dbReference type="PROSITE" id="PS00688">
    <property type="entry name" value="SIGMA54_INTERACT_3"/>
    <property type="match status" value="1"/>
</dbReference>
<dbReference type="InterPro" id="IPR027417">
    <property type="entry name" value="P-loop_NTPase"/>
</dbReference>
<dbReference type="PROSITE" id="PS50110">
    <property type="entry name" value="RESPONSE_REGULATORY"/>
    <property type="match status" value="1"/>
</dbReference>
<accession>A5G5E5</accession>
<evidence type="ECO:0000313" key="10">
    <source>
        <dbReference type="EMBL" id="ABQ27013.1"/>
    </source>
</evidence>
<dbReference type="Pfam" id="PF00158">
    <property type="entry name" value="Sigma54_activat"/>
    <property type="match status" value="1"/>
</dbReference>
<dbReference type="InterPro" id="IPR003593">
    <property type="entry name" value="AAA+_ATPase"/>
</dbReference>
<dbReference type="SUPFAM" id="SSF52172">
    <property type="entry name" value="CheY-like"/>
    <property type="match status" value="1"/>
</dbReference>
<dbReference type="KEGG" id="gur:Gura_2840"/>
<dbReference type="Gene3D" id="1.10.8.60">
    <property type="match status" value="1"/>
</dbReference>
<feature type="domain" description="Response regulatory" evidence="9">
    <location>
        <begin position="5"/>
        <end position="120"/>
    </location>
</feature>
<gene>
    <name evidence="10" type="ordered locus">Gura_2840</name>
</gene>
<dbReference type="InterPro" id="IPR001789">
    <property type="entry name" value="Sig_transdc_resp-reg_receiver"/>
</dbReference>
<dbReference type="Gene3D" id="3.40.50.2300">
    <property type="match status" value="1"/>
</dbReference>
<evidence type="ECO:0000259" key="9">
    <source>
        <dbReference type="PROSITE" id="PS50110"/>
    </source>
</evidence>
<dbReference type="SUPFAM" id="SSF46689">
    <property type="entry name" value="Homeodomain-like"/>
    <property type="match status" value="1"/>
</dbReference>
<evidence type="ECO:0000256" key="2">
    <source>
        <dbReference type="ARBA" id="ARBA00022840"/>
    </source>
</evidence>
<evidence type="ECO:0000256" key="7">
    <source>
        <dbReference type="SAM" id="MobiDB-lite"/>
    </source>
</evidence>
<proteinExistence type="predicted"/>
<dbReference type="SMART" id="SM00448">
    <property type="entry name" value="REC"/>
    <property type="match status" value="1"/>
</dbReference>
<evidence type="ECO:0000256" key="4">
    <source>
        <dbReference type="ARBA" id="ARBA00023125"/>
    </source>
</evidence>
<feature type="domain" description="Sigma-54 factor interaction" evidence="8">
    <location>
        <begin position="133"/>
        <end position="361"/>
    </location>
</feature>
<sequence length="486" mass="54378">MKMHRILLVDDEKDVGKIVSRLLAGDNYEIEQVTTGKEAMKRVLEESLPDIILLDINLPDIDGMDMLRDMKDAVRGTPIVMMTAYGSIETAVRSIKMGAMDFVQKPFNHYDFKRFINGVISARNIAGNDHCGIVGSSPQMKKVFRLVDKFALSDITILLQGESGTGKELFARAIHQKSKRRSGPFVPLDCAALSETLIESELFGHEKGAFTGATERKIGKFERAHGGTLFIDEVENLSSSNQAKLLRAVEEKQIERVGGTKAIKVDVRIVAASNIPLTEIINNGVFRKDLFYRFSQMTIAIPSLRDRVKDVDVLIRHFLAAYSEEFGNAANISEEALLLLNAYPWPGNVRELENVVKSAVILADGDILAKHLPEYIRKGSFSLPEDAEDCHFPGIKVEEEIEKGLLEGSLDLKALIKKWSDRLEETVIRNVMERSNLNMVRVSRFLNIDPKTLRTKIGQIRSARNRNPIGGKHFPERGGASFPFQE</sequence>
<dbReference type="AlphaFoldDB" id="A5G5E5"/>